<dbReference type="Proteomes" id="UP000507222">
    <property type="component" value="Unassembled WGS sequence"/>
</dbReference>
<proteinExistence type="predicted"/>
<evidence type="ECO:0000313" key="1">
    <source>
        <dbReference type="EMBL" id="CAB4289731.1"/>
    </source>
</evidence>
<reference evidence="1 2" key="1">
    <citation type="submission" date="2020-05" db="EMBL/GenBank/DDBJ databases">
        <authorList>
            <person name="Campoy J."/>
            <person name="Schneeberger K."/>
            <person name="Spophaly S."/>
        </authorList>
    </citation>
    <scope>NUCLEOTIDE SEQUENCE [LARGE SCALE GENOMIC DNA]</scope>
    <source>
        <strain evidence="1">PruArmRojPasFocal</strain>
    </source>
</reference>
<protein>
    <submittedName>
        <fullName evidence="1">Uncharacterized protein</fullName>
    </submittedName>
</protein>
<name>A0A6J5VNW2_PRUAR</name>
<accession>A0A6J5VNW2</accession>
<gene>
    <name evidence="1" type="ORF">CURHAP_LOCUS49217</name>
</gene>
<organism evidence="1 2">
    <name type="scientific">Prunus armeniaca</name>
    <name type="common">Apricot</name>
    <name type="synonym">Armeniaca vulgaris</name>
    <dbReference type="NCBI Taxonomy" id="36596"/>
    <lineage>
        <taxon>Eukaryota</taxon>
        <taxon>Viridiplantae</taxon>
        <taxon>Streptophyta</taxon>
        <taxon>Embryophyta</taxon>
        <taxon>Tracheophyta</taxon>
        <taxon>Spermatophyta</taxon>
        <taxon>Magnoliopsida</taxon>
        <taxon>eudicotyledons</taxon>
        <taxon>Gunneridae</taxon>
        <taxon>Pentapetalae</taxon>
        <taxon>rosids</taxon>
        <taxon>fabids</taxon>
        <taxon>Rosales</taxon>
        <taxon>Rosaceae</taxon>
        <taxon>Amygdaloideae</taxon>
        <taxon>Amygdaleae</taxon>
        <taxon>Prunus</taxon>
    </lineage>
</organism>
<sequence>MDDLTITRDIQVEAAIDFKKARMEWRSVKAWVCTNNPEENRRMKRKLLGAGLRCNEFPVAIDFVASHSTFTAYVDFFAVKKSAARSLQEAK</sequence>
<dbReference type="EMBL" id="CAEKDK010000008">
    <property type="protein sequence ID" value="CAB4289731.1"/>
    <property type="molecule type" value="Genomic_DNA"/>
</dbReference>
<dbReference type="AlphaFoldDB" id="A0A6J5VNW2"/>
<evidence type="ECO:0000313" key="2">
    <source>
        <dbReference type="Proteomes" id="UP000507222"/>
    </source>
</evidence>